<dbReference type="Proteomes" id="UP000003860">
    <property type="component" value="Unassembled WGS sequence"/>
</dbReference>
<dbReference type="PANTHER" id="PTHR30244:SF36">
    <property type="entry name" value="3-OXO-GLUCOSE-6-PHOSPHATE:GLUTAMATE AMINOTRANSFERASE"/>
    <property type="match status" value="1"/>
</dbReference>
<dbReference type="GO" id="GO:0000271">
    <property type="term" value="P:polysaccharide biosynthetic process"/>
    <property type="evidence" value="ECO:0007669"/>
    <property type="project" value="TreeGrafter"/>
</dbReference>
<dbReference type="InterPro" id="IPR015422">
    <property type="entry name" value="PyrdxlP-dep_Trfase_small"/>
</dbReference>
<dbReference type="InterPro" id="IPR015424">
    <property type="entry name" value="PyrdxlP-dep_Trfase"/>
</dbReference>
<organism evidence="6 7">
    <name type="scientific">Ruminiclostridium papyrosolvens DSM 2782</name>
    <dbReference type="NCBI Taxonomy" id="588581"/>
    <lineage>
        <taxon>Bacteria</taxon>
        <taxon>Bacillati</taxon>
        <taxon>Bacillota</taxon>
        <taxon>Clostridia</taxon>
        <taxon>Eubacteriales</taxon>
        <taxon>Oscillospiraceae</taxon>
        <taxon>Ruminiclostridium</taxon>
    </lineage>
</organism>
<keyword evidence="6" id="KW-0808">Transferase</keyword>
<dbReference type="SUPFAM" id="SSF53383">
    <property type="entry name" value="PLP-dependent transferases"/>
    <property type="match status" value="1"/>
</dbReference>
<dbReference type="RefSeq" id="WP_004620532.1">
    <property type="nucleotide sequence ID" value="NZ_ACXX02000010.1"/>
</dbReference>
<evidence type="ECO:0000256" key="2">
    <source>
        <dbReference type="ARBA" id="ARBA00037999"/>
    </source>
</evidence>
<proteinExistence type="inferred from homology"/>
<comment type="caution">
    <text evidence="6">The sequence shown here is derived from an EMBL/GenBank/DDBJ whole genome shotgun (WGS) entry which is preliminary data.</text>
</comment>
<evidence type="ECO:0000256" key="1">
    <source>
        <dbReference type="ARBA" id="ARBA00022898"/>
    </source>
</evidence>
<dbReference type="InterPro" id="IPR015421">
    <property type="entry name" value="PyrdxlP-dep_Trfase_major"/>
</dbReference>
<keyword evidence="7" id="KW-1185">Reference proteome</keyword>
<reference evidence="6" key="2">
    <citation type="submission" date="2011-01" db="EMBL/GenBank/DDBJ databases">
        <title>The Non-contiguous Finished genome of Clostridium papyrosolvens.</title>
        <authorList>
            <person name="Lucas S."/>
            <person name="Copeland A."/>
            <person name="Lapidus A."/>
            <person name="Cheng J.-F."/>
            <person name="Goodwin L."/>
            <person name="Pitluck S."/>
            <person name="Misra M."/>
            <person name="Chertkov O."/>
            <person name="Detter J.C."/>
            <person name="Han C."/>
            <person name="Tapia R."/>
            <person name="Land M."/>
            <person name="Hauser L."/>
            <person name="Kyrpides N."/>
            <person name="Ivanova N."/>
            <person name="Pagani I."/>
            <person name="Mouttaki H."/>
            <person name="He Z."/>
            <person name="Zhou J."/>
            <person name="Hemme C.L."/>
            <person name="Woyke T."/>
        </authorList>
    </citation>
    <scope>NUCLEOTIDE SEQUENCE [LARGE SCALE GENOMIC DNA]</scope>
    <source>
        <strain evidence="6">DSM 2782</strain>
    </source>
</reference>
<dbReference type="OrthoDB" id="9810913at2"/>
<dbReference type="GO" id="GO:0008483">
    <property type="term" value="F:transaminase activity"/>
    <property type="evidence" value="ECO:0007669"/>
    <property type="project" value="UniProtKB-KW"/>
</dbReference>
<feature type="active site" description="Proton acceptor" evidence="3">
    <location>
        <position position="189"/>
    </location>
</feature>
<dbReference type="InterPro" id="IPR000653">
    <property type="entry name" value="DegT/StrS_aminotransferase"/>
</dbReference>
<comment type="similarity">
    <text evidence="2 5">Belongs to the DegT/DnrJ/EryC1 family.</text>
</comment>
<protein>
    <submittedName>
        <fullName evidence="6">DegT/DnrJ/EryC1/StrS aminotransferase</fullName>
    </submittedName>
</protein>
<gene>
    <name evidence="6" type="ORF">Cpap_1166</name>
</gene>
<evidence type="ECO:0000256" key="5">
    <source>
        <dbReference type="RuleBase" id="RU004508"/>
    </source>
</evidence>
<keyword evidence="1 4" id="KW-0663">Pyridoxal phosphate</keyword>
<keyword evidence="6" id="KW-0032">Aminotransferase</keyword>
<feature type="modified residue" description="N6-(pyridoxal phosphate)lysine" evidence="4">
    <location>
        <position position="189"/>
    </location>
</feature>
<dbReference type="EMBL" id="ACXX02000010">
    <property type="protein sequence ID" value="EGD46971.1"/>
    <property type="molecule type" value="Genomic_DNA"/>
</dbReference>
<evidence type="ECO:0000256" key="4">
    <source>
        <dbReference type="PIRSR" id="PIRSR000390-2"/>
    </source>
</evidence>
<dbReference type="CDD" id="cd00616">
    <property type="entry name" value="AHBA_syn"/>
    <property type="match status" value="1"/>
</dbReference>
<dbReference type="Gene3D" id="3.90.1150.10">
    <property type="entry name" value="Aspartate Aminotransferase, domain 1"/>
    <property type="match status" value="1"/>
</dbReference>
<dbReference type="AlphaFoldDB" id="F1TF33"/>
<dbReference type="Pfam" id="PF01041">
    <property type="entry name" value="DegT_DnrJ_EryC1"/>
    <property type="match status" value="1"/>
</dbReference>
<evidence type="ECO:0000313" key="6">
    <source>
        <dbReference type="EMBL" id="EGD46971.1"/>
    </source>
</evidence>
<name>F1TF33_9FIRM</name>
<dbReference type="eggNOG" id="COG0399">
    <property type="taxonomic scope" value="Bacteria"/>
</dbReference>
<dbReference type="PANTHER" id="PTHR30244">
    <property type="entry name" value="TRANSAMINASE"/>
    <property type="match status" value="1"/>
</dbReference>
<reference evidence="6" key="1">
    <citation type="submission" date="2009-07" db="EMBL/GenBank/DDBJ databases">
        <authorList>
            <consortium name="US DOE Joint Genome Institute (JGI-PGF)"/>
            <person name="Lucas S."/>
            <person name="Copeland A."/>
            <person name="Lapidus A."/>
            <person name="Glavina del Rio T."/>
            <person name="Tice H."/>
            <person name="Bruce D."/>
            <person name="Goodwin L."/>
            <person name="Pitluck S."/>
            <person name="Larimer F."/>
            <person name="Land M.L."/>
            <person name="Mouttaki H."/>
            <person name="He Z."/>
            <person name="Zhou J."/>
            <person name="Hemme C.L."/>
        </authorList>
    </citation>
    <scope>NUCLEOTIDE SEQUENCE [LARGE SCALE GENOMIC DNA]</scope>
    <source>
        <strain evidence="6">DSM 2782</strain>
    </source>
</reference>
<dbReference type="PIRSF" id="PIRSF000390">
    <property type="entry name" value="PLP_StrS"/>
    <property type="match status" value="1"/>
</dbReference>
<dbReference type="GO" id="GO:0030170">
    <property type="term" value="F:pyridoxal phosphate binding"/>
    <property type="evidence" value="ECO:0007669"/>
    <property type="project" value="TreeGrafter"/>
</dbReference>
<accession>F1TF33</accession>
<evidence type="ECO:0000313" key="7">
    <source>
        <dbReference type="Proteomes" id="UP000003860"/>
    </source>
</evidence>
<dbReference type="STRING" id="588581.Cpap_1166"/>
<evidence type="ECO:0000256" key="3">
    <source>
        <dbReference type="PIRSR" id="PIRSR000390-1"/>
    </source>
</evidence>
<dbReference type="Gene3D" id="3.40.640.10">
    <property type="entry name" value="Type I PLP-dependent aspartate aminotransferase-like (Major domain)"/>
    <property type="match status" value="1"/>
</dbReference>
<sequence>MQASKKITNIPKWPFADKMEEEAVKEVLASESWWRNAGTQAKLFEKEFAQYHGCKGGFTVANGTVALEIALKVLEIGDGDEVIVPNFTFYSTVSAVLAVRAVPVLVDVKEDTFCIDPEKIEKAVTHKTKAVIPVHMAGQIADMDAINEIAKKHKLFVIEDSAHAHGAMRKEQNAGSFGIMSTFSFQNAKLITAGEGGIILSNDEKLLNQVLLEANCGRAEGDTTYQHVLIGGNSRLSEVQGAILRVQLSRLSEQINLREKNYKYLAEGLKDIPGIILQTTDEDITVHPHYMVMFYYDKNAFGGASRAEFVEYLKNAGIPVNRSYECIHKLPVFKTLSAAAWRMDETCANSQRISDEVVCLSHNILLGDAALINDIVEVIRNFKS</sequence>